<dbReference type="SMART" id="SM01095">
    <property type="entry name" value="Cpl-7"/>
    <property type="match status" value="2"/>
</dbReference>
<gene>
    <name evidence="2" type="ORF">ACFO5I_07825</name>
</gene>
<dbReference type="InterPro" id="IPR013168">
    <property type="entry name" value="Cpl_7_lyso_C"/>
</dbReference>
<feature type="domain" description="Cpl-7 lysozyme C-terminal" evidence="1">
    <location>
        <begin position="13"/>
        <end position="54"/>
    </location>
</feature>
<evidence type="ECO:0000259" key="1">
    <source>
        <dbReference type="SMART" id="SM01095"/>
    </source>
</evidence>
<protein>
    <recommendedName>
        <fullName evidence="1">Cpl-7 lysozyme C-terminal domain-containing protein</fullName>
    </recommendedName>
</protein>
<comment type="caution">
    <text evidence="2">The sequence shown here is derived from an EMBL/GenBank/DDBJ whole genome shotgun (WGS) entry which is preliminary data.</text>
</comment>
<feature type="domain" description="Cpl-7 lysozyme C-terminal" evidence="1">
    <location>
        <begin position="67"/>
        <end position="106"/>
    </location>
</feature>
<keyword evidence="3" id="KW-1185">Reference proteome</keyword>
<sequence>MSTPAPAPTKQPVDEIAKEVIASKWSSGQDRINKLTNAGYNAQEMQNCVNAILGAPVAPTKPALKPIGTIAEEVINGEGNGKDRFNRLTKAGYDANAVQKLVNAFK</sequence>
<proteinExistence type="predicted"/>
<dbReference type="EMBL" id="JBHSGS010000043">
    <property type="protein sequence ID" value="MFC4719643.1"/>
    <property type="molecule type" value="Genomic_DNA"/>
</dbReference>
<organism evidence="2 3">
    <name type="scientific">Enterococcus lemanii</name>
    <dbReference type="NCBI Taxonomy" id="1159752"/>
    <lineage>
        <taxon>Bacteria</taxon>
        <taxon>Bacillati</taxon>
        <taxon>Bacillota</taxon>
        <taxon>Bacilli</taxon>
        <taxon>Lactobacillales</taxon>
        <taxon>Enterococcaceae</taxon>
        <taxon>Enterococcus</taxon>
    </lineage>
</organism>
<dbReference type="Pfam" id="PF08230">
    <property type="entry name" value="CW_7"/>
    <property type="match status" value="2"/>
</dbReference>
<accession>A0ABV9MYF3</accession>
<reference evidence="3" key="1">
    <citation type="journal article" date="2019" name="Int. J. Syst. Evol. Microbiol.">
        <title>The Global Catalogue of Microorganisms (GCM) 10K type strain sequencing project: providing services to taxonomists for standard genome sequencing and annotation.</title>
        <authorList>
            <consortium name="The Broad Institute Genomics Platform"/>
            <consortium name="The Broad Institute Genome Sequencing Center for Infectious Disease"/>
            <person name="Wu L."/>
            <person name="Ma J."/>
        </authorList>
    </citation>
    <scope>NUCLEOTIDE SEQUENCE [LARGE SCALE GENOMIC DNA]</scope>
    <source>
        <strain evidence="3">CGMCC 1.19032</strain>
    </source>
</reference>
<name>A0ABV9MYF3_9ENTE</name>
<dbReference type="Proteomes" id="UP001595969">
    <property type="component" value="Unassembled WGS sequence"/>
</dbReference>
<evidence type="ECO:0000313" key="3">
    <source>
        <dbReference type="Proteomes" id="UP001595969"/>
    </source>
</evidence>
<dbReference type="RefSeq" id="WP_204653888.1">
    <property type="nucleotide sequence ID" value="NZ_JAFBFD010000015.1"/>
</dbReference>
<evidence type="ECO:0000313" key="2">
    <source>
        <dbReference type="EMBL" id="MFC4719643.1"/>
    </source>
</evidence>